<sequence length="29" mass="3550">MKTDMILNGNKKARDENHGLFYFFGYYLY</sequence>
<gene>
    <name evidence="1" type="ORF">SAMN06265376_10743</name>
</gene>
<keyword evidence="2" id="KW-1185">Reference proteome</keyword>
<name>A0A239BZL4_9FLAO</name>
<evidence type="ECO:0000313" key="2">
    <source>
        <dbReference type="Proteomes" id="UP000198379"/>
    </source>
</evidence>
<accession>A0A239BZL4</accession>
<dbReference type="Proteomes" id="UP000198379">
    <property type="component" value="Unassembled WGS sequence"/>
</dbReference>
<reference evidence="1 2" key="1">
    <citation type="submission" date="2017-06" db="EMBL/GenBank/DDBJ databases">
        <authorList>
            <person name="Kim H.J."/>
            <person name="Triplett B.A."/>
        </authorList>
    </citation>
    <scope>NUCLEOTIDE SEQUENCE [LARGE SCALE GENOMIC DNA]</scope>
    <source>
        <strain evidence="1 2">DSM 25597</strain>
    </source>
</reference>
<protein>
    <submittedName>
        <fullName evidence="1">Uncharacterized protein</fullName>
    </submittedName>
</protein>
<dbReference type="EMBL" id="FZNY01000007">
    <property type="protein sequence ID" value="SNS13356.1"/>
    <property type="molecule type" value="Genomic_DNA"/>
</dbReference>
<dbReference type="AlphaFoldDB" id="A0A239BZL4"/>
<evidence type="ECO:0000313" key="1">
    <source>
        <dbReference type="EMBL" id="SNS13356.1"/>
    </source>
</evidence>
<proteinExistence type="predicted"/>
<organism evidence="1 2">
    <name type="scientific">Dokdonia pacifica</name>
    <dbReference type="NCBI Taxonomy" id="1627892"/>
    <lineage>
        <taxon>Bacteria</taxon>
        <taxon>Pseudomonadati</taxon>
        <taxon>Bacteroidota</taxon>
        <taxon>Flavobacteriia</taxon>
        <taxon>Flavobacteriales</taxon>
        <taxon>Flavobacteriaceae</taxon>
        <taxon>Dokdonia</taxon>
    </lineage>
</organism>